<dbReference type="RefSeq" id="WP_231449341.1">
    <property type="nucleotide sequence ID" value="NZ_JAJOMB010000030.1"/>
</dbReference>
<feature type="domain" description="Isochorismatase-like" evidence="2">
    <location>
        <begin position="5"/>
        <end position="174"/>
    </location>
</feature>
<dbReference type="InterPro" id="IPR000868">
    <property type="entry name" value="Isochorismatase-like_dom"/>
</dbReference>
<keyword evidence="1 3" id="KW-0378">Hydrolase</keyword>
<evidence type="ECO:0000259" key="2">
    <source>
        <dbReference type="Pfam" id="PF00857"/>
    </source>
</evidence>
<dbReference type="EMBL" id="JAJOMB010000030">
    <property type="protein sequence ID" value="MCD5316490.1"/>
    <property type="molecule type" value="Genomic_DNA"/>
</dbReference>
<dbReference type="GO" id="GO:0016787">
    <property type="term" value="F:hydrolase activity"/>
    <property type="evidence" value="ECO:0007669"/>
    <property type="project" value="UniProtKB-KW"/>
</dbReference>
<evidence type="ECO:0000313" key="3">
    <source>
        <dbReference type="EMBL" id="MCD5316490.1"/>
    </source>
</evidence>
<dbReference type="InterPro" id="IPR050272">
    <property type="entry name" value="Isochorismatase-like_hydrls"/>
</dbReference>
<dbReference type="Gene3D" id="3.40.50.850">
    <property type="entry name" value="Isochorismatase-like"/>
    <property type="match status" value="1"/>
</dbReference>
<dbReference type="PANTHER" id="PTHR43540">
    <property type="entry name" value="PEROXYUREIDOACRYLATE/UREIDOACRYLATE AMIDOHYDROLASE-RELATED"/>
    <property type="match status" value="1"/>
</dbReference>
<reference evidence="3" key="1">
    <citation type="submission" date="2021-11" db="EMBL/GenBank/DDBJ databases">
        <title>Streptomyces corallinus and Kineosporia corallina sp. nov., two new coral-derived marine actinobacteria.</title>
        <authorList>
            <person name="Buangrab K."/>
            <person name="Sutthacheep M."/>
            <person name="Yeemin T."/>
            <person name="Harunari E."/>
            <person name="Igarashi Y."/>
            <person name="Sripreechasak P."/>
            <person name="Kanchanasin P."/>
            <person name="Tanasupawat S."/>
            <person name="Phongsopitanun W."/>
        </authorList>
    </citation>
    <scope>NUCLEOTIDE SEQUENCE</scope>
    <source>
        <strain evidence="3">JCM 31032</strain>
    </source>
</reference>
<dbReference type="InterPro" id="IPR036380">
    <property type="entry name" value="Isochorismatase-like_sf"/>
</dbReference>
<comment type="caution">
    <text evidence="3">The sequence shown here is derived from an EMBL/GenBank/DDBJ whole genome shotgun (WGS) entry which is preliminary data.</text>
</comment>
<dbReference type="PANTHER" id="PTHR43540:SF1">
    <property type="entry name" value="ISOCHORISMATASE HYDROLASE"/>
    <property type="match status" value="1"/>
</dbReference>
<accession>A0A9X1NLW1</accession>
<dbReference type="Pfam" id="PF00857">
    <property type="entry name" value="Isochorismatase"/>
    <property type="match status" value="1"/>
</dbReference>
<proteinExistence type="predicted"/>
<gene>
    <name evidence="3" type="ORF">LR394_36895</name>
</gene>
<dbReference type="AlphaFoldDB" id="A0A9X1NLW1"/>
<protein>
    <submittedName>
        <fullName evidence="3">Cysteine hydrolase</fullName>
    </submittedName>
</protein>
<dbReference type="CDD" id="cd00431">
    <property type="entry name" value="cysteine_hydrolases"/>
    <property type="match status" value="1"/>
</dbReference>
<evidence type="ECO:0000313" key="4">
    <source>
        <dbReference type="Proteomes" id="UP001138997"/>
    </source>
</evidence>
<keyword evidence="4" id="KW-1185">Reference proteome</keyword>
<dbReference type="SUPFAM" id="SSF52499">
    <property type="entry name" value="Isochorismatase-like hydrolases"/>
    <property type="match status" value="1"/>
</dbReference>
<sequence length="181" mass="19544">MPEEALLVMDVQELVLARYPDEGYLDRLAAAIGKARAAGVPVIYAKVGFRPGYPEIHPRNKMFGFMPARLGSTAPPNEIPAQVAPLETDVVVSKRRVSAFAGSDLEMVLRAQGIEHLVLAGVATSGVVLSTLRQAADLDYRITVLSDACLDNDPQVHNLLLEKVFPMQAEVITGPDWQPGA</sequence>
<evidence type="ECO:0000256" key="1">
    <source>
        <dbReference type="ARBA" id="ARBA00022801"/>
    </source>
</evidence>
<dbReference type="Proteomes" id="UP001138997">
    <property type="component" value="Unassembled WGS sequence"/>
</dbReference>
<name>A0A9X1NLW1_9ACTN</name>
<organism evidence="3 4">
    <name type="scientific">Kineosporia babensis</name>
    <dbReference type="NCBI Taxonomy" id="499548"/>
    <lineage>
        <taxon>Bacteria</taxon>
        <taxon>Bacillati</taxon>
        <taxon>Actinomycetota</taxon>
        <taxon>Actinomycetes</taxon>
        <taxon>Kineosporiales</taxon>
        <taxon>Kineosporiaceae</taxon>
        <taxon>Kineosporia</taxon>
    </lineage>
</organism>